<comment type="caution">
    <text evidence="2">The sequence shown here is derived from an EMBL/GenBank/DDBJ whole genome shotgun (WGS) entry which is preliminary data.</text>
</comment>
<sequence length="106" mass="11192">MPALLLATRAGCTRPPGFGSVPRGALGPRWLDSSPERYQRMGNLNQCPPDDRDAGWGTTSAPAPAGSFEEARLGRASTGNRRQGPHDGIRSVRRARTGDARGGHGS</sequence>
<keyword evidence="3" id="KW-1185">Reference proteome</keyword>
<accession>K0SF80</accession>
<name>K0SF80_THAOC</name>
<gene>
    <name evidence="2" type="ORF">THAOC_20143</name>
</gene>
<evidence type="ECO:0000313" key="2">
    <source>
        <dbReference type="EMBL" id="EJK59606.1"/>
    </source>
</evidence>
<dbReference type="Proteomes" id="UP000266841">
    <property type="component" value="Unassembled WGS sequence"/>
</dbReference>
<evidence type="ECO:0000313" key="3">
    <source>
        <dbReference type="Proteomes" id="UP000266841"/>
    </source>
</evidence>
<dbReference type="EMBL" id="AGNL01022642">
    <property type="protein sequence ID" value="EJK59606.1"/>
    <property type="molecule type" value="Genomic_DNA"/>
</dbReference>
<protein>
    <submittedName>
        <fullName evidence="2">Uncharacterized protein</fullName>
    </submittedName>
</protein>
<feature type="compositionally biased region" description="Basic and acidic residues" evidence="1">
    <location>
        <begin position="84"/>
        <end position="106"/>
    </location>
</feature>
<reference evidence="2 3" key="1">
    <citation type="journal article" date="2012" name="Genome Biol.">
        <title>Genome and low-iron response of an oceanic diatom adapted to chronic iron limitation.</title>
        <authorList>
            <person name="Lommer M."/>
            <person name="Specht M."/>
            <person name="Roy A.S."/>
            <person name="Kraemer L."/>
            <person name="Andreson R."/>
            <person name="Gutowska M.A."/>
            <person name="Wolf J."/>
            <person name="Bergner S.V."/>
            <person name="Schilhabel M.B."/>
            <person name="Klostermeier U.C."/>
            <person name="Beiko R.G."/>
            <person name="Rosenstiel P."/>
            <person name="Hippler M."/>
            <person name="Laroche J."/>
        </authorList>
    </citation>
    <scope>NUCLEOTIDE SEQUENCE [LARGE SCALE GENOMIC DNA]</scope>
    <source>
        <strain evidence="2 3">CCMP1005</strain>
    </source>
</reference>
<evidence type="ECO:0000256" key="1">
    <source>
        <dbReference type="SAM" id="MobiDB-lite"/>
    </source>
</evidence>
<proteinExistence type="predicted"/>
<organism evidence="2 3">
    <name type="scientific">Thalassiosira oceanica</name>
    <name type="common">Marine diatom</name>
    <dbReference type="NCBI Taxonomy" id="159749"/>
    <lineage>
        <taxon>Eukaryota</taxon>
        <taxon>Sar</taxon>
        <taxon>Stramenopiles</taxon>
        <taxon>Ochrophyta</taxon>
        <taxon>Bacillariophyta</taxon>
        <taxon>Coscinodiscophyceae</taxon>
        <taxon>Thalassiosirophycidae</taxon>
        <taxon>Thalassiosirales</taxon>
        <taxon>Thalassiosiraceae</taxon>
        <taxon>Thalassiosira</taxon>
    </lineage>
</organism>
<feature type="region of interest" description="Disordered" evidence="1">
    <location>
        <begin position="1"/>
        <end position="106"/>
    </location>
</feature>
<dbReference type="AlphaFoldDB" id="K0SF80"/>